<reference evidence="2 3" key="1">
    <citation type="submission" date="2020-08" db="EMBL/GenBank/DDBJ databases">
        <title>Genomic Encyclopedia of Type Strains, Phase IV (KMG-IV): sequencing the most valuable type-strain genomes for metagenomic binning, comparative biology and taxonomic classification.</title>
        <authorList>
            <person name="Goeker M."/>
        </authorList>
    </citation>
    <scope>NUCLEOTIDE SEQUENCE [LARGE SCALE GENOMIC DNA]</scope>
    <source>
        <strain evidence="2 3">DSM 103733</strain>
    </source>
</reference>
<comment type="caution">
    <text evidence="2">The sequence shown here is derived from an EMBL/GenBank/DDBJ whole genome shotgun (WGS) entry which is preliminary data.</text>
</comment>
<feature type="transmembrane region" description="Helical" evidence="1">
    <location>
        <begin position="83"/>
        <end position="100"/>
    </location>
</feature>
<proteinExistence type="predicted"/>
<feature type="transmembrane region" description="Helical" evidence="1">
    <location>
        <begin position="107"/>
        <end position="129"/>
    </location>
</feature>
<keyword evidence="1" id="KW-0812">Transmembrane</keyword>
<name>A0A841JXM4_9BACT</name>
<keyword evidence="3" id="KW-1185">Reference proteome</keyword>
<dbReference type="Proteomes" id="UP000538666">
    <property type="component" value="Unassembled WGS sequence"/>
</dbReference>
<feature type="transmembrane region" description="Helical" evidence="1">
    <location>
        <begin position="21"/>
        <end position="49"/>
    </location>
</feature>
<evidence type="ECO:0000313" key="2">
    <source>
        <dbReference type="EMBL" id="MBB6142734.1"/>
    </source>
</evidence>
<keyword evidence="1" id="KW-0472">Membrane</keyword>
<gene>
    <name evidence="2" type="ORF">HNQ77_000672</name>
</gene>
<dbReference type="AlphaFoldDB" id="A0A841JXM4"/>
<protein>
    <submittedName>
        <fullName evidence="2">Uncharacterized protein</fullName>
    </submittedName>
</protein>
<dbReference type="EMBL" id="JACHEK010000001">
    <property type="protein sequence ID" value="MBB6142734.1"/>
    <property type="molecule type" value="Genomic_DNA"/>
</dbReference>
<evidence type="ECO:0000313" key="3">
    <source>
        <dbReference type="Proteomes" id="UP000538666"/>
    </source>
</evidence>
<keyword evidence="1" id="KW-1133">Transmembrane helix</keyword>
<sequence length="132" mass="14429">MPATSSAEKKRRAPARRKKKKLAIGIWWPPLVGIIVTPFAIHAASILALEGPQALRLLYPYVVLVKEPVIGLSNDLGNNLSQGLLYAQFPLYGLLMALILRFKHLAAALGTVIAVHALGIGFLLLLTYFHTH</sequence>
<organism evidence="2 3">
    <name type="scientific">Silvibacterium bohemicum</name>
    <dbReference type="NCBI Taxonomy" id="1577686"/>
    <lineage>
        <taxon>Bacteria</taxon>
        <taxon>Pseudomonadati</taxon>
        <taxon>Acidobacteriota</taxon>
        <taxon>Terriglobia</taxon>
        <taxon>Terriglobales</taxon>
        <taxon>Acidobacteriaceae</taxon>
        <taxon>Silvibacterium</taxon>
    </lineage>
</organism>
<dbReference type="OrthoDB" id="123054at2"/>
<dbReference type="RefSeq" id="WP_156185766.1">
    <property type="nucleotide sequence ID" value="NZ_JACHEK010000001.1"/>
</dbReference>
<evidence type="ECO:0000256" key="1">
    <source>
        <dbReference type="SAM" id="Phobius"/>
    </source>
</evidence>
<accession>A0A841JXM4</accession>